<dbReference type="CDD" id="cd00267">
    <property type="entry name" value="ABC_ATPase"/>
    <property type="match status" value="1"/>
</dbReference>
<evidence type="ECO:0000259" key="1">
    <source>
        <dbReference type="Pfam" id="PF13304"/>
    </source>
</evidence>
<dbReference type="InterPro" id="IPR003959">
    <property type="entry name" value="ATPase_AAA_core"/>
</dbReference>
<reference evidence="2" key="1">
    <citation type="submission" date="2021-10" db="EMBL/GenBank/DDBJ databases">
        <authorList>
            <person name="Dean J.D."/>
            <person name="Kim M.K."/>
            <person name="Newey C.N."/>
            <person name="Stoker T.S."/>
            <person name="Thompson D.W."/>
            <person name="Grose J.H."/>
        </authorList>
    </citation>
    <scope>NUCLEOTIDE SEQUENCE</scope>
    <source>
        <strain evidence="2">BT178</strain>
    </source>
</reference>
<dbReference type="InterPro" id="IPR014555">
    <property type="entry name" value="RecF-like"/>
</dbReference>
<dbReference type="PANTHER" id="PTHR43581">
    <property type="entry name" value="ATP/GTP PHOSPHATASE"/>
    <property type="match status" value="1"/>
</dbReference>
<dbReference type="InterPro" id="IPR051396">
    <property type="entry name" value="Bact_Antivir_Def_Nuclease"/>
</dbReference>
<proteinExistence type="predicted"/>
<dbReference type="PIRSF" id="PIRSF029347">
    <property type="entry name" value="RecF"/>
    <property type="match status" value="1"/>
</dbReference>
<dbReference type="SUPFAM" id="SSF52540">
    <property type="entry name" value="P-loop containing nucleoside triphosphate hydrolases"/>
    <property type="match status" value="1"/>
</dbReference>
<dbReference type="PANTHER" id="PTHR43581:SF4">
    <property type="entry name" value="ATP_GTP PHOSPHATASE"/>
    <property type="match status" value="1"/>
</dbReference>
<evidence type="ECO:0000313" key="3">
    <source>
        <dbReference type="Proteomes" id="UP001165296"/>
    </source>
</evidence>
<dbReference type="InterPro" id="IPR027417">
    <property type="entry name" value="P-loop_NTPase"/>
</dbReference>
<sequence length="381" mass="42953">MLIQSLHVSHFRGIRHLKLENLTNVNLLLGKNNVAKTSVLEALFLFAAANVEVWANKIDNERGLLGSDQGFAYLFYGFDSNQPIELGADIVVDEYVSGHLFDVHRYRLDVGVEAVSNPDSNSQWLTPKFSQLSTSLKQEYQTEGVNKIRVTVFSTEPSAKKPLSVTLSRRSYGHNTRVSTSRSGPNRSLINQSDFGQWLSTRMSFSDLYTRVEHLIVTKQDERLVEILRLIDHRIKSIALGSNDTIYFDLGGHLPTLLPLNLMGDGVQRLLSIIAALAIRPGAVVLIDEIDNGLHYSTLRVLWQAILSAAKEYKVQIIATTHSAEALRHLTGVLDDKQWADLRSTVAVYTLVKDDKDTIKSYRYDYEQLEFALEHDVEVRN</sequence>
<protein>
    <submittedName>
        <fullName evidence="2">AAA family ATPase</fullName>
    </submittedName>
</protein>
<accession>A0ABS8ALD8</accession>
<dbReference type="Gene3D" id="3.40.50.300">
    <property type="entry name" value="P-loop containing nucleotide triphosphate hydrolases"/>
    <property type="match status" value="1"/>
</dbReference>
<keyword evidence="3" id="KW-1185">Reference proteome</keyword>
<dbReference type="RefSeq" id="WP_226171987.1">
    <property type="nucleotide sequence ID" value="NZ_JAJADR010000001.1"/>
</dbReference>
<gene>
    <name evidence="2" type="ORF">LGH74_03445</name>
</gene>
<feature type="domain" description="ATPase AAA-type core" evidence="1">
    <location>
        <begin position="25"/>
        <end position="326"/>
    </location>
</feature>
<comment type="caution">
    <text evidence="2">The sequence shown here is derived from an EMBL/GenBank/DDBJ whole genome shotgun (WGS) entry which is preliminary data.</text>
</comment>
<dbReference type="EMBL" id="JAJADR010000001">
    <property type="protein sequence ID" value="MCB2407020.1"/>
    <property type="molecule type" value="Genomic_DNA"/>
</dbReference>
<organism evidence="2 3">
    <name type="scientific">Hymenobacter lucidus</name>
    <dbReference type="NCBI Taxonomy" id="2880930"/>
    <lineage>
        <taxon>Bacteria</taxon>
        <taxon>Pseudomonadati</taxon>
        <taxon>Bacteroidota</taxon>
        <taxon>Cytophagia</taxon>
        <taxon>Cytophagales</taxon>
        <taxon>Hymenobacteraceae</taxon>
        <taxon>Hymenobacter</taxon>
    </lineage>
</organism>
<evidence type="ECO:0000313" key="2">
    <source>
        <dbReference type="EMBL" id="MCB2407020.1"/>
    </source>
</evidence>
<dbReference type="Pfam" id="PF13304">
    <property type="entry name" value="AAA_21"/>
    <property type="match status" value="1"/>
</dbReference>
<name>A0ABS8ALD8_9BACT</name>
<dbReference type="Proteomes" id="UP001165296">
    <property type="component" value="Unassembled WGS sequence"/>
</dbReference>